<evidence type="ECO:0000313" key="11">
    <source>
        <dbReference type="Proteomes" id="UP000051673"/>
    </source>
</evidence>
<protein>
    <submittedName>
        <fullName evidence="10">Uncharacterized protein</fullName>
    </submittedName>
</protein>
<dbReference type="EMBL" id="JQCD01000004">
    <property type="protein sequence ID" value="KRN78064.1"/>
    <property type="molecule type" value="Genomic_DNA"/>
</dbReference>
<dbReference type="PANTHER" id="PTHR30572">
    <property type="entry name" value="MEMBRANE COMPONENT OF TRANSPORTER-RELATED"/>
    <property type="match status" value="1"/>
</dbReference>
<evidence type="ECO:0000259" key="9">
    <source>
        <dbReference type="Pfam" id="PF12704"/>
    </source>
</evidence>
<organism evidence="10 11">
    <name type="scientific">Weissella minor</name>
    <dbReference type="NCBI Taxonomy" id="1620"/>
    <lineage>
        <taxon>Bacteria</taxon>
        <taxon>Bacillati</taxon>
        <taxon>Bacillota</taxon>
        <taxon>Bacilli</taxon>
        <taxon>Lactobacillales</taxon>
        <taxon>Lactobacillaceae</taxon>
        <taxon>Weissella</taxon>
    </lineage>
</organism>
<dbReference type="STRING" id="1620.IV67_GL000080"/>
<evidence type="ECO:0000256" key="5">
    <source>
        <dbReference type="ARBA" id="ARBA00023136"/>
    </source>
</evidence>
<feature type="transmembrane region" description="Helical" evidence="7">
    <location>
        <begin position="16"/>
        <end position="39"/>
    </location>
</feature>
<feature type="domain" description="MacB-like periplasmic core" evidence="9">
    <location>
        <begin position="15"/>
        <end position="229"/>
    </location>
</feature>
<feature type="transmembrane region" description="Helical" evidence="7">
    <location>
        <begin position="319"/>
        <end position="340"/>
    </location>
</feature>
<evidence type="ECO:0000313" key="10">
    <source>
        <dbReference type="EMBL" id="KRN78064.1"/>
    </source>
</evidence>
<feature type="transmembrane region" description="Helical" evidence="7">
    <location>
        <begin position="352"/>
        <end position="376"/>
    </location>
</feature>
<comment type="caution">
    <text evidence="10">The sequence shown here is derived from an EMBL/GenBank/DDBJ whole genome shotgun (WGS) entry which is preliminary data.</text>
</comment>
<dbReference type="AlphaFoldDB" id="A0A0R2JLI0"/>
<dbReference type="InterPro" id="IPR050250">
    <property type="entry name" value="Macrolide_Exporter_MacB"/>
</dbReference>
<keyword evidence="3 7" id="KW-0812">Transmembrane</keyword>
<reference evidence="10 11" key="1">
    <citation type="journal article" date="2015" name="Genome Announc.">
        <title>Expanding the biotechnology potential of lactobacilli through comparative genomics of 213 strains and associated genera.</title>
        <authorList>
            <person name="Sun Z."/>
            <person name="Harris H.M."/>
            <person name="McCann A."/>
            <person name="Guo C."/>
            <person name="Argimon S."/>
            <person name="Zhang W."/>
            <person name="Yang X."/>
            <person name="Jeffery I.B."/>
            <person name="Cooney J.C."/>
            <person name="Kagawa T.F."/>
            <person name="Liu W."/>
            <person name="Song Y."/>
            <person name="Salvetti E."/>
            <person name="Wrobel A."/>
            <person name="Rasinkangas P."/>
            <person name="Parkhill J."/>
            <person name="Rea M.C."/>
            <person name="O'Sullivan O."/>
            <person name="Ritari J."/>
            <person name="Douillard F.P."/>
            <person name="Paul Ross R."/>
            <person name="Yang R."/>
            <person name="Briner A.E."/>
            <person name="Felis G.E."/>
            <person name="de Vos W.M."/>
            <person name="Barrangou R."/>
            <person name="Klaenhammer T.R."/>
            <person name="Caufield P.W."/>
            <person name="Cui Y."/>
            <person name="Zhang H."/>
            <person name="O'Toole P.W."/>
        </authorList>
    </citation>
    <scope>NUCLEOTIDE SEQUENCE [LARGE SCALE GENOMIC DNA]</scope>
    <source>
        <strain evidence="10 11">DSM 20014</strain>
    </source>
</reference>
<evidence type="ECO:0000256" key="4">
    <source>
        <dbReference type="ARBA" id="ARBA00022989"/>
    </source>
</evidence>
<dbReference type="Pfam" id="PF02687">
    <property type="entry name" value="FtsX"/>
    <property type="match status" value="1"/>
</dbReference>
<feature type="domain" description="ABC3 transporter permease C-terminal" evidence="8">
    <location>
        <begin position="269"/>
        <end position="385"/>
    </location>
</feature>
<keyword evidence="2" id="KW-1003">Cell membrane</keyword>
<accession>A0A0R2JLI0</accession>
<keyword evidence="11" id="KW-1185">Reference proteome</keyword>
<name>A0A0R2JLI0_9LACO</name>
<evidence type="ECO:0000256" key="2">
    <source>
        <dbReference type="ARBA" id="ARBA00022475"/>
    </source>
</evidence>
<dbReference type="PATRIC" id="fig|1620.3.peg.85"/>
<dbReference type="Proteomes" id="UP000051673">
    <property type="component" value="Unassembled WGS sequence"/>
</dbReference>
<keyword evidence="4 7" id="KW-1133">Transmembrane helix</keyword>
<feature type="transmembrane region" description="Helical" evidence="7">
    <location>
        <begin position="259"/>
        <end position="283"/>
    </location>
</feature>
<sequence>MLTALQSLKMNPKRSFMTIIGIVIGIASVITIMAIGNGVNKMATDQFKTSKSGELKAKIDYYGYDDDAGQKGLSQADVSLIKSSDIGHKISKIELSALSGDTGQTTGIINDESTDLSFTVMRNLDNEPDMQSGKVFSQNDLDVGQNKILITKDLAKKNFGSAENAVGKSVTLGNYAYTVAGTYNENDRYMDNVIIPYEAFQRESNDDGAVMILSVKKGENPRKVGQAAEKMLSKQGSSRNSGSYSYEDTDKMIGEISKVLNGLTFFVSAVAGISLFIAGIGVMNMMYISVSERTQEIGIRLAVGATESNIRNQFLIESIVLTVVGGLIGLLSGYLIANMVTKFIPGDMHIKAIISLADVVFALGVSTLVGVIFGWLPAKQAADKNLIDILR</sequence>
<comment type="similarity">
    <text evidence="6">Belongs to the ABC-4 integral membrane protein family.</text>
</comment>
<evidence type="ECO:0000259" key="8">
    <source>
        <dbReference type="Pfam" id="PF02687"/>
    </source>
</evidence>
<comment type="subcellular location">
    <subcellularLocation>
        <location evidence="1">Cell membrane</location>
        <topology evidence="1">Multi-pass membrane protein</topology>
    </subcellularLocation>
</comment>
<evidence type="ECO:0000256" key="6">
    <source>
        <dbReference type="ARBA" id="ARBA00038076"/>
    </source>
</evidence>
<evidence type="ECO:0000256" key="7">
    <source>
        <dbReference type="SAM" id="Phobius"/>
    </source>
</evidence>
<evidence type="ECO:0000256" key="1">
    <source>
        <dbReference type="ARBA" id="ARBA00004651"/>
    </source>
</evidence>
<keyword evidence="5 7" id="KW-0472">Membrane</keyword>
<evidence type="ECO:0000256" key="3">
    <source>
        <dbReference type="ARBA" id="ARBA00022692"/>
    </source>
</evidence>
<dbReference type="GO" id="GO:0005886">
    <property type="term" value="C:plasma membrane"/>
    <property type="evidence" value="ECO:0007669"/>
    <property type="project" value="UniProtKB-SubCell"/>
</dbReference>
<dbReference type="InterPro" id="IPR025857">
    <property type="entry name" value="MacB_PCD"/>
</dbReference>
<dbReference type="Pfam" id="PF12704">
    <property type="entry name" value="MacB_PCD"/>
    <property type="match status" value="1"/>
</dbReference>
<dbReference type="PANTHER" id="PTHR30572:SF4">
    <property type="entry name" value="ABC TRANSPORTER PERMEASE YTRF"/>
    <property type="match status" value="1"/>
</dbReference>
<dbReference type="InterPro" id="IPR003838">
    <property type="entry name" value="ABC3_permease_C"/>
</dbReference>
<dbReference type="GO" id="GO:0022857">
    <property type="term" value="F:transmembrane transporter activity"/>
    <property type="evidence" value="ECO:0007669"/>
    <property type="project" value="TreeGrafter"/>
</dbReference>
<gene>
    <name evidence="10" type="ORF">IV67_GL000080</name>
</gene>
<proteinExistence type="inferred from homology"/>